<dbReference type="KEGG" id="rfo:REIFOR_02968"/>
<gene>
    <name evidence="1" type="ORF">REIFOR_02968</name>
</gene>
<evidence type="ECO:0000313" key="1">
    <source>
        <dbReference type="EMBL" id="ATX78088.1"/>
    </source>
</evidence>
<evidence type="ECO:0000313" key="2">
    <source>
        <dbReference type="Proteomes" id="UP000229757"/>
    </source>
</evidence>
<sequence length="57" mass="6724">MEDEGRILRAQEIFLSLIDTPRDEIERYLKIQCGDDLVLTDYCRHLILNNIRDTSTV</sequence>
<dbReference type="AlphaFoldDB" id="A0A2K8KTN4"/>
<dbReference type="RefSeq" id="WP_158524405.1">
    <property type="nucleotide sequence ID" value="NZ_CP011797.1"/>
</dbReference>
<name>A0A2K8KTN4_9GAMM</name>
<dbReference type="EMBL" id="CP011797">
    <property type="protein sequence ID" value="ATX78088.1"/>
    <property type="molecule type" value="Genomic_DNA"/>
</dbReference>
<proteinExistence type="predicted"/>
<dbReference type="Proteomes" id="UP000229757">
    <property type="component" value="Chromosome"/>
</dbReference>
<organism evidence="1 2">
    <name type="scientific">Reinekea forsetii</name>
    <dbReference type="NCBI Taxonomy" id="1336806"/>
    <lineage>
        <taxon>Bacteria</taxon>
        <taxon>Pseudomonadati</taxon>
        <taxon>Pseudomonadota</taxon>
        <taxon>Gammaproteobacteria</taxon>
        <taxon>Oceanospirillales</taxon>
        <taxon>Saccharospirillaceae</taxon>
        <taxon>Reinekea</taxon>
    </lineage>
</organism>
<accession>A0A2K8KTN4</accession>
<reference evidence="1 2" key="1">
    <citation type="journal article" date="2017" name="Environ. Microbiol.">
        <title>Genomic and physiological analyses of 'Reinekea forsetii' reveal a versatile opportunistic lifestyle during spring algae blooms.</title>
        <authorList>
            <person name="Avci B."/>
            <person name="Hahnke R.L."/>
            <person name="Chafee M."/>
            <person name="Fischer T."/>
            <person name="Gruber-Vodicka H."/>
            <person name="Tegetmeyer H.E."/>
            <person name="Harder J."/>
            <person name="Fuchs B.M."/>
            <person name="Amann R.I."/>
            <person name="Teeling H."/>
        </authorList>
    </citation>
    <scope>NUCLEOTIDE SEQUENCE [LARGE SCALE GENOMIC DNA]</scope>
    <source>
        <strain evidence="1 2">Hel1_31_D35</strain>
    </source>
</reference>
<keyword evidence="2" id="KW-1185">Reference proteome</keyword>
<protein>
    <submittedName>
        <fullName evidence="1">Uncharacterized protein</fullName>
    </submittedName>
</protein>